<accession>Q24GK0</accession>
<dbReference type="InParanoid" id="Q24GK0"/>
<dbReference type="HOGENOM" id="CLU_250602_0_0_1"/>
<feature type="compositionally biased region" description="Basic and acidic residues" evidence="2">
    <location>
        <begin position="999"/>
        <end position="1017"/>
    </location>
</feature>
<feature type="compositionally biased region" description="Basic and acidic residues" evidence="2">
    <location>
        <begin position="641"/>
        <end position="658"/>
    </location>
</feature>
<dbReference type="OMA" id="MINCINK"/>
<sequence length="1464" mass="174349">MSHSPKSQIEQNQGFVQRKDNSSSISGQEGQYNLYNNNAQGTGNNTNAAIREEQKQAALLSGEFESVYQEAKLMIKQKQYKKVLSLLEQYRPEKGFSVSQNILVNRRMIVSSNKILKLYSHDVDVESEDKIIQLIDKTYRLISESYRFLNLYICKILPNMLNDAFLNDASHLTSDDENDRFPIKRIKSTFEQLHSYPQSITQKEKEEKAAAAAKIKENSEDKKYQLTNDKQSAPLTDVKLYKMINVLYNKPLKIDYELDQYIIQLLSFCLRVSNIYKRSMKFKLAFFYLKEANRIVDEVSTYQNPEIIHICAKLRLTIANFYYEASRTKIAIEYTENALFLMQFEYRLRICDKQPNSQISKKENGRQMNCIKTIIIALINLCLFYESICDYRRLYETSQLAEFISQKFLKGIDEVKKYMGKIFQEICKRYEQFLTELGELDLICRKILWKEANQLLNKWDEQQDEQDIFNQKFNQIFYDKFKVRDLNQKLKINIKKHEKKHITIEQLGKIEEKKNKEDQNQQKKQKNLQNQANANPNDQIQEDLNQNNQEYNSKNYKLSSNQGQSPPNRDSNQLGSWNQFQSQSISLQSKILVNTENSGKIRQNTDEKNIYDTNGFKSPKSASIQFQNLDNIKVVATDQDEIKQETEDSKMQAKDNKHQSSMSQSHFNEKQTNISQSDENEDDDKSQINKSFFDLGADFFLNNDLEEQWKFQVKQNVSQQQEVNSVQNKQINQNQEKQQQQSSAKKYVAIDPHKLKKKPPAIKQHPQEYKSKVLTSNDYFDPYVRQVTPKKALKTIIEESIEKYQKLLRYPRNAQEFNVKYLEEHIKNIVVDKVEQENIKDIKQVYQHFEFLLDRDEMDKKKMEFARKIVHLKIFRDLNPKLKDQYNDLYLDHKLEIERNGEFQVLLANTIRELDKIKQFKKERNVDLVIDKGLNVDLNDEMTKALESKLQEKKKKKNLREVIFKYKDDFMFAKAKNLKTVFQTYLGYLREIERNERIKKEQQERDKHKEEEMKYNEQQKQNLNKQDSQEQIQYQTQKQNNNNKQSQQNSDQQNAQMYHHNHGIQGSQSQIQFSMQHINQTPKSSQSILKKHNSIVNNQANKKSLYQNQVNKNEKVLQFQQDEAKKKAQETDKTLKVKAQSLKEMRNKDLRIRSAMVSPSSHNQHKQIRDIIDKYEDDEDLQKHFQMAPQFKKIYRNSLYDMNFCKFDKKQIQDELERQRKAQEERQKYQKEMENMMMYYGSSNMQEPEEPSYFKGTNIEEFSKTLKDGNFTRNEQRKKLQLEELKKREQILYQRYLQQLQYYSKAQNKIITPSPDPLPVQTKQKSHVKKNQEIMHQFQTATQTPKDQPSLPYYYDFQRQRQQQSQELFKKQSNKVIKIVAAEVESNLRETSEEYFQIKYKIEKNKEYIEDQNFGRQLASQYCQLKQSTFQPSDLFIQPEKPKNLIDITKLKMKLMEQKKNEKQ</sequence>
<dbReference type="GeneID" id="7844900"/>
<dbReference type="Proteomes" id="UP000009168">
    <property type="component" value="Unassembled WGS sequence"/>
</dbReference>
<keyword evidence="4" id="KW-1185">Reference proteome</keyword>
<feature type="region of interest" description="Disordered" evidence="2">
    <location>
        <begin position="554"/>
        <end position="575"/>
    </location>
</feature>
<dbReference type="RefSeq" id="XP_001027113.1">
    <property type="nucleotide sequence ID" value="XM_001027113.2"/>
</dbReference>
<dbReference type="EMBL" id="GG662257">
    <property type="protein sequence ID" value="EAS06871.1"/>
    <property type="molecule type" value="Genomic_DNA"/>
</dbReference>
<feature type="compositionally biased region" description="Low complexity" evidence="2">
    <location>
        <begin position="1029"/>
        <end position="1054"/>
    </location>
</feature>
<feature type="region of interest" description="Disordered" evidence="2">
    <location>
        <begin position="724"/>
        <end position="746"/>
    </location>
</feature>
<evidence type="ECO:0000313" key="3">
    <source>
        <dbReference type="EMBL" id="EAS06871.1"/>
    </source>
</evidence>
<reference evidence="4" key="1">
    <citation type="journal article" date="2006" name="PLoS Biol.">
        <title>Macronuclear genome sequence of the ciliate Tetrahymena thermophila, a model eukaryote.</title>
        <authorList>
            <person name="Eisen J.A."/>
            <person name="Coyne R.S."/>
            <person name="Wu M."/>
            <person name="Wu D."/>
            <person name="Thiagarajan M."/>
            <person name="Wortman J.R."/>
            <person name="Badger J.H."/>
            <person name="Ren Q."/>
            <person name="Amedeo P."/>
            <person name="Jones K.M."/>
            <person name="Tallon L.J."/>
            <person name="Delcher A.L."/>
            <person name="Salzberg S.L."/>
            <person name="Silva J.C."/>
            <person name="Haas B.J."/>
            <person name="Majoros W.H."/>
            <person name="Farzad M."/>
            <person name="Carlton J.M."/>
            <person name="Smith R.K. Jr."/>
            <person name="Garg J."/>
            <person name="Pearlman R.E."/>
            <person name="Karrer K.M."/>
            <person name="Sun L."/>
            <person name="Manning G."/>
            <person name="Elde N.C."/>
            <person name="Turkewitz A.P."/>
            <person name="Asai D.J."/>
            <person name="Wilkes D.E."/>
            <person name="Wang Y."/>
            <person name="Cai H."/>
            <person name="Collins K."/>
            <person name="Stewart B.A."/>
            <person name="Lee S.R."/>
            <person name="Wilamowska K."/>
            <person name="Weinberg Z."/>
            <person name="Ruzzo W.L."/>
            <person name="Wloga D."/>
            <person name="Gaertig J."/>
            <person name="Frankel J."/>
            <person name="Tsao C.-C."/>
            <person name="Gorovsky M.A."/>
            <person name="Keeling P.J."/>
            <person name="Waller R.F."/>
            <person name="Patron N.J."/>
            <person name="Cherry J.M."/>
            <person name="Stover N.A."/>
            <person name="Krieger C.J."/>
            <person name="del Toro C."/>
            <person name="Ryder H.F."/>
            <person name="Williamson S.C."/>
            <person name="Barbeau R.A."/>
            <person name="Hamilton E.P."/>
            <person name="Orias E."/>
        </authorList>
    </citation>
    <scope>NUCLEOTIDE SEQUENCE [LARGE SCALE GENOMIC DNA]</scope>
    <source>
        <strain evidence="4">SB210</strain>
    </source>
</reference>
<feature type="coiled-coil region" evidence="1">
    <location>
        <begin position="1212"/>
        <end position="1239"/>
    </location>
</feature>
<feature type="compositionally biased region" description="Polar residues" evidence="2">
    <location>
        <begin position="22"/>
        <end position="35"/>
    </location>
</feature>
<dbReference type="eggNOG" id="ENOG502SP6X">
    <property type="taxonomic scope" value="Eukaryota"/>
</dbReference>
<name>Q24GK0_TETTS</name>
<organism evidence="3 4">
    <name type="scientific">Tetrahymena thermophila (strain SB210)</name>
    <dbReference type="NCBI Taxonomy" id="312017"/>
    <lineage>
        <taxon>Eukaryota</taxon>
        <taxon>Sar</taxon>
        <taxon>Alveolata</taxon>
        <taxon>Ciliophora</taxon>
        <taxon>Intramacronucleata</taxon>
        <taxon>Oligohymenophorea</taxon>
        <taxon>Hymenostomatida</taxon>
        <taxon>Tetrahymenina</taxon>
        <taxon>Tetrahymenidae</taxon>
        <taxon>Tetrahymena</taxon>
    </lineage>
</organism>
<dbReference type="KEGG" id="tet:TTHERM_00725900"/>
<feature type="region of interest" description="Disordered" evidence="2">
    <location>
        <begin position="999"/>
        <end position="1054"/>
    </location>
</feature>
<feature type="region of interest" description="Disordered" evidence="2">
    <location>
        <begin position="513"/>
        <end position="539"/>
    </location>
</feature>
<evidence type="ECO:0000256" key="1">
    <source>
        <dbReference type="SAM" id="Coils"/>
    </source>
</evidence>
<evidence type="ECO:0000256" key="2">
    <source>
        <dbReference type="SAM" id="MobiDB-lite"/>
    </source>
</evidence>
<feature type="region of interest" description="Disordered" evidence="2">
    <location>
        <begin position="1"/>
        <end position="40"/>
    </location>
</feature>
<proteinExistence type="predicted"/>
<dbReference type="OrthoDB" id="300304at2759"/>
<feature type="region of interest" description="Disordered" evidence="2">
    <location>
        <begin position="598"/>
        <end position="619"/>
    </location>
</feature>
<feature type="compositionally biased region" description="Polar residues" evidence="2">
    <location>
        <begin position="1"/>
        <end position="15"/>
    </location>
</feature>
<feature type="region of interest" description="Disordered" evidence="2">
    <location>
        <begin position="641"/>
        <end position="686"/>
    </location>
</feature>
<protein>
    <submittedName>
        <fullName evidence="3">Uncharacterized protein</fullName>
    </submittedName>
</protein>
<feature type="compositionally biased region" description="Low complexity" evidence="2">
    <location>
        <begin position="527"/>
        <end position="539"/>
    </location>
</feature>
<keyword evidence="1" id="KW-0175">Coiled coil</keyword>
<feature type="compositionally biased region" description="Low complexity" evidence="2">
    <location>
        <begin position="724"/>
        <end position="741"/>
    </location>
</feature>
<evidence type="ECO:0000313" key="4">
    <source>
        <dbReference type="Proteomes" id="UP000009168"/>
    </source>
</evidence>
<feature type="compositionally biased region" description="Polar residues" evidence="2">
    <location>
        <begin position="659"/>
        <end position="677"/>
    </location>
</feature>
<gene>
    <name evidence="3" type="ORF">TTHERM_00725900</name>
</gene>